<dbReference type="OrthoDB" id="2159131at2759"/>
<evidence type="ECO:0000259" key="2">
    <source>
        <dbReference type="SMART" id="SM01083"/>
    </source>
</evidence>
<dbReference type="EMBL" id="JAGFBS010000023">
    <property type="protein sequence ID" value="KAG6373224.1"/>
    <property type="molecule type" value="Genomic_DNA"/>
</dbReference>
<name>A0A8I2YJ13_9AGAM</name>
<organism evidence="3 4">
    <name type="scientific">Boletus reticuloceps</name>
    <dbReference type="NCBI Taxonomy" id="495285"/>
    <lineage>
        <taxon>Eukaryota</taxon>
        <taxon>Fungi</taxon>
        <taxon>Dikarya</taxon>
        <taxon>Basidiomycota</taxon>
        <taxon>Agaricomycotina</taxon>
        <taxon>Agaricomycetes</taxon>
        <taxon>Agaricomycetidae</taxon>
        <taxon>Boletales</taxon>
        <taxon>Boletineae</taxon>
        <taxon>Boletaceae</taxon>
        <taxon>Boletoideae</taxon>
        <taxon>Boletus</taxon>
    </lineage>
</organism>
<feature type="compositionally biased region" description="Basic and acidic residues" evidence="1">
    <location>
        <begin position="220"/>
        <end position="230"/>
    </location>
</feature>
<evidence type="ECO:0000313" key="4">
    <source>
        <dbReference type="Proteomes" id="UP000683000"/>
    </source>
</evidence>
<proteinExistence type="predicted"/>
<feature type="compositionally biased region" description="Basic and acidic residues" evidence="1">
    <location>
        <begin position="56"/>
        <end position="68"/>
    </location>
</feature>
<feature type="compositionally biased region" description="Basic and acidic residues" evidence="1">
    <location>
        <begin position="15"/>
        <end position="39"/>
    </location>
</feature>
<keyword evidence="4" id="KW-1185">Reference proteome</keyword>
<accession>A0A8I2YJ13</accession>
<reference evidence="3" key="1">
    <citation type="submission" date="2021-03" db="EMBL/GenBank/DDBJ databases">
        <title>Evolutionary innovations through gain and loss of genes in the ectomycorrhizal Boletales.</title>
        <authorList>
            <person name="Wu G."/>
            <person name="Miyauchi S."/>
            <person name="Morin E."/>
            <person name="Yang Z.-L."/>
            <person name="Xu J."/>
            <person name="Martin F.M."/>
        </authorList>
    </citation>
    <scope>NUCLEOTIDE SEQUENCE</scope>
    <source>
        <strain evidence="3">BR01</strain>
    </source>
</reference>
<dbReference type="SMART" id="SM01083">
    <property type="entry name" value="Cir_N"/>
    <property type="match status" value="1"/>
</dbReference>
<feature type="region of interest" description="Disordered" evidence="1">
    <location>
        <begin position="56"/>
        <end position="89"/>
    </location>
</feature>
<feature type="region of interest" description="Disordered" evidence="1">
    <location>
        <begin position="106"/>
        <end position="257"/>
    </location>
</feature>
<feature type="compositionally biased region" description="Basic and acidic residues" evidence="1">
    <location>
        <begin position="137"/>
        <end position="162"/>
    </location>
</feature>
<sequence length="283" mass="31635">MGKLNIAHHKSYHPYRRDNIERVRRDEEEAAGKEAEQEGRIALADAEARLALLRERAGIGGKGKDKGSDVQGSTGAGLEQGSATGIGSGKHINLFEDLEQQAMVTAMRATKKTSPSEAEKGYPLAPSAKDLNPWYSDKARDRGQLVEDEQDEKRQRDLRFKSMNDPVTSITQQLAARSSSRPPPPSTNLRSRDHRPSRHSDRPSAVPPPPKQLDPTTARLSRESSERERALTLIRRKQREMAGSETPSTVRGGMDEGYGDVYNKRAVEEAHAHRDSRWRRKGW</sequence>
<dbReference type="PANTHER" id="PTHR22093">
    <property type="entry name" value="LEUKOCYTE RECEPTOR CLUSTER LRC MEMBER 1"/>
    <property type="match status" value="1"/>
</dbReference>
<dbReference type="Proteomes" id="UP000683000">
    <property type="component" value="Unassembled WGS sequence"/>
</dbReference>
<dbReference type="InterPro" id="IPR039875">
    <property type="entry name" value="LENG1-like"/>
</dbReference>
<protein>
    <recommendedName>
        <fullName evidence="2">CBF1-interacting co-repressor CIR N-terminal domain-containing protein</fullName>
    </recommendedName>
</protein>
<evidence type="ECO:0000313" key="3">
    <source>
        <dbReference type="EMBL" id="KAG6373224.1"/>
    </source>
</evidence>
<dbReference type="PANTHER" id="PTHR22093:SF0">
    <property type="entry name" value="LEUKOCYTE RECEPTOR CLUSTER MEMBER 1"/>
    <property type="match status" value="1"/>
</dbReference>
<evidence type="ECO:0000256" key="1">
    <source>
        <dbReference type="SAM" id="MobiDB-lite"/>
    </source>
</evidence>
<feature type="domain" description="CBF1-interacting co-repressor CIR N-terminal" evidence="2">
    <location>
        <begin position="11"/>
        <end position="47"/>
    </location>
</feature>
<dbReference type="InterPro" id="IPR019339">
    <property type="entry name" value="CIR_N_dom"/>
</dbReference>
<comment type="caution">
    <text evidence="3">The sequence shown here is derived from an EMBL/GenBank/DDBJ whole genome shotgun (WGS) entry which is preliminary data.</text>
</comment>
<feature type="region of interest" description="Disordered" evidence="1">
    <location>
        <begin position="1"/>
        <end position="39"/>
    </location>
</feature>
<feature type="compositionally biased region" description="Polar residues" evidence="1">
    <location>
        <begin position="165"/>
        <end position="176"/>
    </location>
</feature>
<dbReference type="AlphaFoldDB" id="A0A8I2YJ13"/>
<gene>
    <name evidence="3" type="ORF">JVT61DRAFT_6849</name>
</gene>
<feature type="compositionally biased region" description="Basic residues" evidence="1">
    <location>
        <begin position="1"/>
        <end position="14"/>
    </location>
</feature>